<gene>
    <name evidence="3" type="ORF">ACFQZJ_00230</name>
</gene>
<comment type="caution">
    <text evidence="3">The sequence shown here is derived from an EMBL/GenBank/DDBJ whole genome shotgun (WGS) entry which is preliminary data.</text>
</comment>
<dbReference type="Pfam" id="PF12358">
    <property type="entry name" value="DUF3644"/>
    <property type="match status" value="1"/>
</dbReference>
<dbReference type="InterPro" id="IPR022104">
    <property type="entry name" value="DUF3644"/>
</dbReference>
<feature type="domain" description="DUF3644" evidence="2">
    <location>
        <begin position="105"/>
        <end position="290"/>
    </location>
</feature>
<dbReference type="RefSeq" id="WP_379931533.1">
    <property type="nucleotide sequence ID" value="NZ_JBHTHY010000003.1"/>
</dbReference>
<sequence length="408" mass="47993">MKSANEKQKKTLAFLQKKEGANKTFTAEELSEASTYPLKASLLAKLSRNEFGDFIVRVKDNTYKAQHTLPLKPNEYANMTSSRFRHEHPSSHSTNTIEKKESERIVDKSVQAALASIEIYNKPNFKYREETFSVLLVNAWELLMKARILSTNFEDIHSLYIENSKSTSGFEESRAGIPKTISINKAIKILSLDTTLTSNLYALIEIRDNAVHFKNNSHLLHMKVLEIGVASLQSYVEMIKEWFKYDLSRYNFYIMPMSFYHSFEMKSFSINSDSEQNQMLLKYISKVEKEHDSEYPGRHNISLILETELVKSKMRFDPENDKAIPVKLTDEDFRKKYPWNNKDHLIPKLQERYSNFSENTSFHKLKKEMWEKTNFSGTRRSDEDKPHTEKRFYSTNVFKWFDDYYTKK</sequence>
<reference evidence="4" key="1">
    <citation type="journal article" date="2019" name="Int. J. Syst. Evol. Microbiol.">
        <title>The Global Catalogue of Microorganisms (GCM) 10K type strain sequencing project: providing services to taxonomists for standard genome sequencing and annotation.</title>
        <authorList>
            <consortium name="The Broad Institute Genomics Platform"/>
            <consortium name="The Broad Institute Genome Sequencing Center for Infectious Disease"/>
            <person name="Wu L."/>
            <person name="Ma J."/>
        </authorList>
    </citation>
    <scope>NUCLEOTIDE SEQUENCE [LARGE SCALE GENOMIC DNA]</scope>
    <source>
        <strain evidence="4">CCUG 61948</strain>
    </source>
</reference>
<feature type="region of interest" description="Disordered" evidence="1">
    <location>
        <begin position="82"/>
        <end position="102"/>
    </location>
</feature>
<evidence type="ECO:0000256" key="1">
    <source>
        <dbReference type="SAM" id="MobiDB-lite"/>
    </source>
</evidence>
<evidence type="ECO:0000313" key="4">
    <source>
        <dbReference type="Proteomes" id="UP001597012"/>
    </source>
</evidence>
<dbReference type="EMBL" id="JBHTHY010000003">
    <property type="protein sequence ID" value="MFD0795869.1"/>
    <property type="molecule type" value="Genomic_DNA"/>
</dbReference>
<keyword evidence="4" id="KW-1185">Reference proteome</keyword>
<evidence type="ECO:0000259" key="2">
    <source>
        <dbReference type="Pfam" id="PF12358"/>
    </source>
</evidence>
<organism evidence="3 4">
    <name type="scientific">Maribacter chungangensis</name>
    <dbReference type="NCBI Taxonomy" id="1069117"/>
    <lineage>
        <taxon>Bacteria</taxon>
        <taxon>Pseudomonadati</taxon>
        <taxon>Bacteroidota</taxon>
        <taxon>Flavobacteriia</taxon>
        <taxon>Flavobacteriales</taxon>
        <taxon>Flavobacteriaceae</taxon>
        <taxon>Maribacter</taxon>
    </lineage>
</organism>
<proteinExistence type="predicted"/>
<protein>
    <submittedName>
        <fullName evidence="3">DUF3644 domain-containing protein</fullName>
    </submittedName>
</protein>
<dbReference type="Proteomes" id="UP001597012">
    <property type="component" value="Unassembled WGS sequence"/>
</dbReference>
<name>A0ABW3AZS5_9FLAO</name>
<evidence type="ECO:0000313" key="3">
    <source>
        <dbReference type="EMBL" id="MFD0795869.1"/>
    </source>
</evidence>
<accession>A0ABW3AZS5</accession>